<gene>
    <name evidence="1" type="ORF">CHC_T00007697001</name>
</gene>
<evidence type="ECO:0000313" key="1">
    <source>
        <dbReference type="EMBL" id="CDF41144.1"/>
    </source>
</evidence>
<dbReference type="KEGG" id="ccp:CHC_T00007697001"/>
<dbReference type="Proteomes" id="UP000012073">
    <property type="component" value="Unassembled WGS sequence"/>
</dbReference>
<dbReference type="AlphaFoldDB" id="R7QSN0"/>
<dbReference type="EMBL" id="HG002310">
    <property type="protein sequence ID" value="CDF41144.1"/>
    <property type="molecule type" value="Genomic_DNA"/>
</dbReference>
<organism evidence="1 2">
    <name type="scientific">Chondrus crispus</name>
    <name type="common">Carrageen Irish moss</name>
    <name type="synonym">Polymorpha crispa</name>
    <dbReference type="NCBI Taxonomy" id="2769"/>
    <lineage>
        <taxon>Eukaryota</taxon>
        <taxon>Rhodophyta</taxon>
        <taxon>Florideophyceae</taxon>
        <taxon>Rhodymeniophycidae</taxon>
        <taxon>Gigartinales</taxon>
        <taxon>Gigartinaceae</taxon>
        <taxon>Chondrus</taxon>
    </lineage>
</organism>
<protein>
    <submittedName>
        <fullName evidence="1">Uncharacterized protein</fullName>
    </submittedName>
</protein>
<name>R7QSN0_CHOCR</name>
<dbReference type="Gramene" id="CDF41144">
    <property type="protein sequence ID" value="CDF41144"/>
    <property type="gene ID" value="CHC_T00007697001"/>
</dbReference>
<dbReference type="GeneID" id="17319156"/>
<keyword evidence="2" id="KW-1185">Reference proteome</keyword>
<accession>R7QSN0</accession>
<proteinExistence type="predicted"/>
<reference evidence="2" key="1">
    <citation type="journal article" date="2013" name="Proc. Natl. Acad. Sci. U.S.A.">
        <title>Genome structure and metabolic features in the red seaweed Chondrus crispus shed light on evolution of the Archaeplastida.</title>
        <authorList>
            <person name="Collen J."/>
            <person name="Porcel B."/>
            <person name="Carre W."/>
            <person name="Ball S.G."/>
            <person name="Chaparro C."/>
            <person name="Tonon T."/>
            <person name="Barbeyron T."/>
            <person name="Michel G."/>
            <person name="Noel B."/>
            <person name="Valentin K."/>
            <person name="Elias M."/>
            <person name="Artiguenave F."/>
            <person name="Arun A."/>
            <person name="Aury J.M."/>
            <person name="Barbosa-Neto J.F."/>
            <person name="Bothwell J.H."/>
            <person name="Bouget F.Y."/>
            <person name="Brillet L."/>
            <person name="Cabello-Hurtado F."/>
            <person name="Capella-Gutierrez S."/>
            <person name="Charrier B."/>
            <person name="Cladiere L."/>
            <person name="Cock J.M."/>
            <person name="Coelho S.M."/>
            <person name="Colleoni C."/>
            <person name="Czjzek M."/>
            <person name="Da Silva C."/>
            <person name="Delage L."/>
            <person name="Denoeud F."/>
            <person name="Deschamps P."/>
            <person name="Dittami S.M."/>
            <person name="Gabaldon T."/>
            <person name="Gachon C.M."/>
            <person name="Groisillier A."/>
            <person name="Herve C."/>
            <person name="Jabbari K."/>
            <person name="Katinka M."/>
            <person name="Kloareg B."/>
            <person name="Kowalczyk N."/>
            <person name="Labadie K."/>
            <person name="Leblanc C."/>
            <person name="Lopez P.J."/>
            <person name="McLachlan D.H."/>
            <person name="Meslet-Cladiere L."/>
            <person name="Moustafa A."/>
            <person name="Nehr Z."/>
            <person name="Nyvall Collen P."/>
            <person name="Panaud O."/>
            <person name="Partensky F."/>
            <person name="Poulain J."/>
            <person name="Rensing S.A."/>
            <person name="Rousvoal S."/>
            <person name="Samson G."/>
            <person name="Symeonidi A."/>
            <person name="Weissenbach J."/>
            <person name="Zambounis A."/>
            <person name="Wincker P."/>
            <person name="Boyen C."/>
        </authorList>
    </citation>
    <scope>NUCLEOTIDE SEQUENCE [LARGE SCALE GENOMIC DNA]</scope>
    <source>
        <strain evidence="2">cv. Stackhouse</strain>
    </source>
</reference>
<sequence length="134" mass="14032">MPIRSPTAAVGPWPCLTTVYWRVEAAAVEISAATSEPAAEATAARTTRREKRFAGDAGAAAGVVMETAGRERDREAWRAAAGKGVGTKAIAGGTVAGWWRDGDGTVAGRWVRSSWCGGGERGKRKEIVGRCPFA</sequence>
<evidence type="ECO:0000313" key="2">
    <source>
        <dbReference type="Proteomes" id="UP000012073"/>
    </source>
</evidence>
<dbReference type="RefSeq" id="XP_005711438.1">
    <property type="nucleotide sequence ID" value="XM_005711381.1"/>
</dbReference>